<dbReference type="KEGG" id="lsx:H8B22_04740"/>
<dbReference type="GO" id="GO:0009254">
    <property type="term" value="P:peptidoglycan turnover"/>
    <property type="evidence" value="ECO:0007669"/>
    <property type="project" value="UniProtKB-UniRule"/>
</dbReference>
<dbReference type="InterPro" id="IPR005757">
    <property type="entry name" value="Mpl"/>
</dbReference>
<dbReference type="Pfam" id="PF02875">
    <property type="entry name" value="Mur_ligase_C"/>
    <property type="match status" value="1"/>
</dbReference>
<dbReference type="Proteomes" id="UP000516018">
    <property type="component" value="Chromosome"/>
</dbReference>
<dbReference type="Pfam" id="PF08245">
    <property type="entry name" value="Mur_ligase_M"/>
    <property type="match status" value="1"/>
</dbReference>
<dbReference type="InterPro" id="IPR036565">
    <property type="entry name" value="Mur-like_cat_sf"/>
</dbReference>
<organism evidence="13 14">
    <name type="scientific">Agrilutibacter terrestris</name>
    <dbReference type="NCBI Taxonomy" id="2865112"/>
    <lineage>
        <taxon>Bacteria</taxon>
        <taxon>Pseudomonadati</taxon>
        <taxon>Pseudomonadota</taxon>
        <taxon>Gammaproteobacteria</taxon>
        <taxon>Lysobacterales</taxon>
        <taxon>Lysobacteraceae</taxon>
        <taxon>Agrilutibacter</taxon>
    </lineage>
</organism>
<keyword evidence="9" id="KW-0460">Magnesium</keyword>
<keyword evidence="1 9" id="KW-0436">Ligase</keyword>
<evidence type="ECO:0000256" key="5">
    <source>
        <dbReference type="ARBA" id="ARBA00022960"/>
    </source>
</evidence>
<dbReference type="Gene3D" id="3.90.190.20">
    <property type="entry name" value="Mur ligase, C-terminal domain"/>
    <property type="match status" value="1"/>
</dbReference>
<evidence type="ECO:0000259" key="12">
    <source>
        <dbReference type="Pfam" id="PF08245"/>
    </source>
</evidence>
<dbReference type="GO" id="GO:0071555">
    <property type="term" value="P:cell wall organization"/>
    <property type="evidence" value="ECO:0007669"/>
    <property type="project" value="UniProtKB-KW"/>
</dbReference>
<feature type="domain" description="Mur ligase central" evidence="12">
    <location>
        <begin position="139"/>
        <end position="349"/>
    </location>
</feature>
<feature type="domain" description="Mur ligase N-terminal catalytic" evidence="10">
    <location>
        <begin position="34"/>
        <end position="128"/>
    </location>
</feature>
<keyword evidence="6 9" id="KW-0573">Peptidoglycan synthesis</keyword>
<dbReference type="SUPFAM" id="SSF53623">
    <property type="entry name" value="MurD-like peptide ligases, catalytic domain"/>
    <property type="match status" value="1"/>
</dbReference>
<proteinExistence type="inferred from homology"/>
<evidence type="ECO:0000259" key="11">
    <source>
        <dbReference type="Pfam" id="PF02875"/>
    </source>
</evidence>
<comment type="cofactor">
    <cofactor evidence="9">
        <name>Mg(2+)</name>
        <dbReference type="ChEBI" id="CHEBI:18420"/>
    </cofactor>
</comment>
<comment type="similarity">
    <text evidence="9">Belongs to the MurCDEF family. Mpl subfamily.</text>
</comment>
<dbReference type="Gene3D" id="3.40.1190.10">
    <property type="entry name" value="Mur-like, catalytic domain"/>
    <property type="match status" value="1"/>
</dbReference>
<dbReference type="InterPro" id="IPR000713">
    <property type="entry name" value="Mur_ligase_N"/>
</dbReference>
<name>A0A7H0FZQ7_9GAMM</name>
<gene>
    <name evidence="9" type="primary">mpl</name>
    <name evidence="13" type="ORF">H8B22_04740</name>
</gene>
<dbReference type="UniPathway" id="UPA00544"/>
<dbReference type="AlphaFoldDB" id="A0A7H0FZQ7"/>
<dbReference type="Pfam" id="PF01225">
    <property type="entry name" value="Mur_ligase"/>
    <property type="match status" value="1"/>
</dbReference>
<evidence type="ECO:0000256" key="3">
    <source>
        <dbReference type="ARBA" id="ARBA00022741"/>
    </source>
</evidence>
<evidence type="ECO:0000256" key="4">
    <source>
        <dbReference type="ARBA" id="ARBA00022840"/>
    </source>
</evidence>
<keyword evidence="5 9" id="KW-0133">Cell shape</keyword>
<evidence type="ECO:0000256" key="7">
    <source>
        <dbReference type="ARBA" id="ARBA00023306"/>
    </source>
</evidence>
<dbReference type="HAMAP" id="MF_02020">
    <property type="entry name" value="Mpl"/>
    <property type="match status" value="1"/>
</dbReference>
<dbReference type="GO" id="GO:0009252">
    <property type="term" value="P:peptidoglycan biosynthetic process"/>
    <property type="evidence" value="ECO:0007669"/>
    <property type="project" value="UniProtKB-KW"/>
</dbReference>
<keyword evidence="14" id="KW-1185">Reference proteome</keyword>
<dbReference type="EC" id="6.3.2.45" evidence="9"/>
<accession>A0A7H0FZQ7</accession>
<feature type="domain" description="Mur ligase C-terminal" evidence="11">
    <location>
        <begin position="371"/>
        <end position="493"/>
    </location>
</feature>
<keyword evidence="7 9" id="KW-0131">Cell cycle</keyword>
<dbReference type="RefSeq" id="WP_187712959.1">
    <property type="nucleotide sequence ID" value="NZ_CP060820.1"/>
</dbReference>
<sequence>MPSPRIAERGELVPCGSRFDGDTAIVARFVILKLHILGIAGTFMGGVAALARELGHAVEGSDQNIYPPMSTQLEQLGITLRQGYQPQNISSDCDEIVVGNALSRGNPAVEQVLDDGRRYNSGAQWLAENVLPGRDTLAVAGTHGKTTTTTILTYLLEAAGRAPGFLIGGVAEDFGVSARCGQGREFVVEADEYDTAFFDKRSKFVHYRPLVAILNNLEYDHADIFPDVAAIQRQFHHLVRTVPRRGRLIVNGEDAYLAEVLAMGCWTPVETFGLDASLIPAPALQPQAHGDRSDEGAAARAGFHWTARLIDEDGSAFVVVHNGQEIGEVRWPLLGRHNVMNALAALAAANAVGVDITTVLPALADFRSVKRRLEVIGEARGVTIYDDFAHHPTAIATTLAGLRAKVGDARIVVAMEPRSNSMRLGAHAEALAPSLDLADAVVFLHRPELAWDAGKVVAGLRGDGVAVPDVDRLIAVLGERVQPGDHVVFMSNGGFDGAPRRFLAALQNA</sequence>
<dbReference type="PANTHER" id="PTHR43445">
    <property type="entry name" value="UDP-N-ACETYLMURAMATE--L-ALANINE LIGASE-RELATED"/>
    <property type="match status" value="1"/>
</dbReference>
<comment type="pathway">
    <text evidence="9">Cell wall biogenesis; peptidoglycan recycling.</text>
</comment>
<evidence type="ECO:0000256" key="9">
    <source>
        <dbReference type="HAMAP-Rule" id="MF_02020"/>
    </source>
</evidence>
<evidence type="ECO:0000313" key="13">
    <source>
        <dbReference type="EMBL" id="QNP41523.1"/>
    </source>
</evidence>
<dbReference type="GO" id="GO:0051301">
    <property type="term" value="P:cell division"/>
    <property type="evidence" value="ECO:0007669"/>
    <property type="project" value="UniProtKB-KW"/>
</dbReference>
<protein>
    <recommendedName>
        <fullName evidence="9">UDP-N-acetylmuramate--L-alanyl-gamma-D-glutamyl-meso-2,6-diaminoheptandioate ligase</fullName>
        <ecNumber evidence="9">6.3.2.45</ecNumber>
    </recommendedName>
    <alternativeName>
        <fullName evidence="9">Murein peptide ligase</fullName>
    </alternativeName>
    <alternativeName>
        <fullName evidence="9">UDP-N-acetylmuramate:L-alanyl-gamma-D-glutamyl-meso-diaminopimelate ligase</fullName>
    </alternativeName>
</protein>
<dbReference type="EMBL" id="CP060820">
    <property type="protein sequence ID" value="QNP41523.1"/>
    <property type="molecule type" value="Genomic_DNA"/>
</dbReference>
<evidence type="ECO:0000256" key="8">
    <source>
        <dbReference type="ARBA" id="ARBA00023316"/>
    </source>
</evidence>
<feature type="binding site" evidence="9">
    <location>
        <begin position="141"/>
        <end position="147"/>
    </location>
    <ligand>
        <name>ATP</name>
        <dbReference type="ChEBI" id="CHEBI:30616"/>
    </ligand>
</feature>
<evidence type="ECO:0000256" key="2">
    <source>
        <dbReference type="ARBA" id="ARBA00022618"/>
    </source>
</evidence>
<dbReference type="InterPro" id="IPR013221">
    <property type="entry name" value="Mur_ligase_cen"/>
</dbReference>
<keyword evidence="4 9" id="KW-0067">ATP-binding</keyword>
<dbReference type="InterPro" id="IPR050061">
    <property type="entry name" value="MurCDEF_pg_biosynth"/>
</dbReference>
<keyword evidence="3 9" id="KW-0547">Nucleotide-binding</keyword>
<evidence type="ECO:0000313" key="14">
    <source>
        <dbReference type="Proteomes" id="UP000516018"/>
    </source>
</evidence>
<dbReference type="SUPFAM" id="SSF53244">
    <property type="entry name" value="MurD-like peptide ligases, peptide-binding domain"/>
    <property type="match status" value="1"/>
</dbReference>
<comment type="catalytic activity">
    <reaction evidence="9">
        <text>UDP-N-acetyl-alpha-D-muramate + L-alanyl-gamma-D-glutamyl-meso-2,6-diaminopimelate + ATP = UDP-N-acetyl-alpha-D-muramoyl-L-alanyl-gamma-D-glutamyl-meso-2,6-diaminopimelate + ADP + phosphate + H(+)</text>
        <dbReference type="Rhea" id="RHEA:29563"/>
        <dbReference type="ChEBI" id="CHEBI:15378"/>
        <dbReference type="ChEBI" id="CHEBI:30616"/>
        <dbReference type="ChEBI" id="CHEBI:43474"/>
        <dbReference type="ChEBI" id="CHEBI:61401"/>
        <dbReference type="ChEBI" id="CHEBI:70757"/>
        <dbReference type="ChEBI" id="CHEBI:83905"/>
        <dbReference type="ChEBI" id="CHEBI:456216"/>
        <dbReference type="EC" id="6.3.2.45"/>
    </reaction>
</comment>
<keyword evidence="8 9" id="KW-0961">Cell wall biogenesis/degradation</keyword>
<dbReference type="GO" id="GO:0008360">
    <property type="term" value="P:regulation of cell shape"/>
    <property type="evidence" value="ECO:0007669"/>
    <property type="project" value="UniProtKB-KW"/>
</dbReference>
<comment type="function">
    <text evidence="9">Reutilizes the intact tripeptide L-alanyl-gamma-D-glutamyl-meso-diaminopimelate by linking it to UDP-N-acetylmuramate.</text>
</comment>
<reference evidence="13 14" key="1">
    <citation type="submission" date="2020-08" db="EMBL/GenBank/DDBJ databases">
        <title>Lysobacter sp. II4 sp. nov., isolated from soil.</title>
        <authorList>
            <person name="Woo C.Y."/>
            <person name="Kim J."/>
        </authorList>
    </citation>
    <scope>NUCLEOTIDE SEQUENCE [LARGE SCALE GENOMIC DNA]</scope>
    <source>
        <strain evidence="13 14">II4</strain>
    </source>
</reference>
<dbReference type="GO" id="GO:0005524">
    <property type="term" value="F:ATP binding"/>
    <property type="evidence" value="ECO:0007669"/>
    <property type="project" value="UniProtKB-UniRule"/>
</dbReference>
<dbReference type="InterPro" id="IPR036615">
    <property type="entry name" value="Mur_ligase_C_dom_sf"/>
</dbReference>
<evidence type="ECO:0000256" key="1">
    <source>
        <dbReference type="ARBA" id="ARBA00022598"/>
    </source>
</evidence>
<dbReference type="PANTHER" id="PTHR43445:SF5">
    <property type="entry name" value="UDP-N-ACETYLMURAMATE--L-ALANYL-GAMMA-D-GLUTAMYL-MESO-2,6-DIAMINOHEPTANDIOATE LIGASE"/>
    <property type="match status" value="1"/>
</dbReference>
<dbReference type="Gene3D" id="3.40.50.720">
    <property type="entry name" value="NAD(P)-binding Rossmann-like Domain"/>
    <property type="match status" value="1"/>
</dbReference>
<evidence type="ECO:0000259" key="10">
    <source>
        <dbReference type="Pfam" id="PF01225"/>
    </source>
</evidence>
<dbReference type="GO" id="GO:0106418">
    <property type="term" value="F:UDP-N-acetylmuramate-L-alanyl-gamma-D-glutamyl-meso-2,6-diaminoheptanedioate ligase activity"/>
    <property type="evidence" value="ECO:0007669"/>
    <property type="project" value="UniProtKB-EC"/>
</dbReference>
<dbReference type="SUPFAM" id="SSF51984">
    <property type="entry name" value="MurCD N-terminal domain"/>
    <property type="match status" value="1"/>
</dbReference>
<evidence type="ECO:0000256" key="6">
    <source>
        <dbReference type="ARBA" id="ARBA00022984"/>
    </source>
</evidence>
<dbReference type="InterPro" id="IPR004101">
    <property type="entry name" value="Mur_ligase_C"/>
</dbReference>
<keyword evidence="2 9" id="KW-0132">Cell division</keyword>